<name>A0ABU1SDF6_9MICO</name>
<dbReference type="EMBL" id="JAVDUM010000009">
    <property type="protein sequence ID" value="MDR6867643.1"/>
    <property type="molecule type" value="Genomic_DNA"/>
</dbReference>
<keyword evidence="2" id="KW-1185">Reference proteome</keyword>
<accession>A0ABU1SDF6</accession>
<comment type="caution">
    <text evidence="1">The sequence shown here is derived from an EMBL/GenBank/DDBJ whole genome shotgun (WGS) entry which is preliminary data.</text>
</comment>
<proteinExistence type="predicted"/>
<dbReference type="Proteomes" id="UP001259347">
    <property type="component" value="Unassembled WGS sequence"/>
</dbReference>
<organism evidence="1 2">
    <name type="scientific">Microbacterium resistens</name>
    <dbReference type="NCBI Taxonomy" id="156977"/>
    <lineage>
        <taxon>Bacteria</taxon>
        <taxon>Bacillati</taxon>
        <taxon>Actinomycetota</taxon>
        <taxon>Actinomycetes</taxon>
        <taxon>Micrococcales</taxon>
        <taxon>Microbacteriaceae</taxon>
        <taxon>Microbacterium</taxon>
    </lineage>
</organism>
<reference evidence="1 2" key="1">
    <citation type="submission" date="2023-07" db="EMBL/GenBank/DDBJ databases">
        <title>Sorghum-associated microbial communities from plants grown in Nebraska, USA.</title>
        <authorList>
            <person name="Schachtman D."/>
        </authorList>
    </citation>
    <scope>NUCLEOTIDE SEQUENCE [LARGE SCALE GENOMIC DNA]</scope>
    <source>
        <strain evidence="1 2">2980</strain>
    </source>
</reference>
<evidence type="ECO:0000313" key="1">
    <source>
        <dbReference type="EMBL" id="MDR6867643.1"/>
    </source>
</evidence>
<gene>
    <name evidence="1" type="ORF">J2Y69_002247</name>
</gene>
<protein>
    <submittedName>
        <fullName evidence="1">Uncharacterized protein</fullName>
    </submittedName>
</protein>
<evidence type="ECO:0000313" key="2">
    <source>
        <dbReference type="Proteomes" id="UP001259347"/>
    </source>
</evidence>
<sequence>MKTEAQALRELGQVVAEAAATIRKLTVREAAERIWHPGGPSMDECLARCASTGLCRPDAETASAA</sequence>